<name>A0A3S0Q1H5_9HYPH</name>
<comment type="caution">
    <text evidence="2">The sequence shown here is derived from an EMBL/GenBank/DDBJ whole genome shotgun (WGS) entry which is preliminary data.</text>
</comment>
<feature type="region of interest" description="Disordered" evidence="1">
    <location>
        <begin position="1"/>
        <end position="22"/>
    </location>
</feature>
<accession>A0A3S0Q1H5</accession>
<evidence type="ECO:0000256" key="1">
    <source>
        <dbReference type="SAM" id="MobiDB-lite"/>
    </source>
</evidence>
<evidence type="ECO:0000313" key="3">
    <source>
        <dbReference type="Proteomes" id="UP000278081"/>
    </source>
</evidence>
<dbReference type="Proteomes" id="UP000278081">
    <property type="component" value="Unassembled WGS sequence"/>
</dbReference>
<dbReference type="AlphaFoldDB" id="A0A3S0Q1H5"/>
<sequence>MAVLAEPSEAQNSRSSCLKESKATSHLVDTAVSEFGSIDVMLNNVGLMPLDDVDINEILSRPTAQAV</sequence>
<gene>
    <name evidence="2" type="ORF">EFR84_29770</name>
</gene>
<protein>
    <submittedName>
        <fullName evidence="2">Uncharacterized protein</fullName>
    </submittedName>
</protein>
<organism evidence="2 3">
    <name type="scientific">Rhizobium chutanense</name>
    <dbReference type="NCBI Taxonomy" id="2035448"/>
    <lineage>
        <taxon>Bacteria</taxon>
        <taxon>Pseudomonadati</taxon>
        <taxon>Pseudomonadota</taxon>
        <taxon>Alphaproteobacteria</taxon>
        <taxon>Hyphomicrobiales</taxon>
        <taxon>Rhizobiaceae</taxon>
        <taxon>Rhizobium/Agrobacterium group</taxon>
        <taxon>Rhizobium</taxon>
    </lineage>
</organism>
<proteinExistence type="predicted"/>
<evidence type="ECO:0000313" key="2">
    <source>
        <dbReference type="EMBL" id="RUL97999.1"/>
    </source>
</evidence>
<reference evidence="2 3" key="1">
    <citation type="submission" date="2018-11" db="EMBL/GenBank/DDBJ databases">
        <title>Rhizobium chutanense sp. nov., isolated from root nodules of Phaseolus vulgaris in China.</title>
        <authorList>
            <person name="Huo Y."/>
        </authorList>
    </citation>
    <scope>NUCLEOTIDE SEQUENCE [LARGE SCALE GENOMIC DNA]</scope>
    <source>
        <strain evidence="2 3">C16</strain>
    </source>
</reference>
<dbReference type="RefSeq" id="WP_126911760.1">
    <property type="nucleotide sequence ID" value="NZ_ML133785.1"/>
</dbReference>
<dbReference type="EMBL" id="RJTJ01000038">
    <property type="protein sequence ID" value="RUL97999.1"/>
    <property type="molecule type" value="Genomic_DNA"/>
</dbReference>